<feature type="region of interest" description="Disordered" evidence="1">
    <location>
        <begin position="1"/>
        <end position="27"/>
    </location>
</feature>
<feature type="compositionally biased region" description="Polar residues" evidence="1">
    <location>
        <begin position="435"/>
        <end position="444"/>
    </location>
</feature>
<accession>A0A6A7BJ28</accession>
<gene>
    <name evidence="2" type="ORF">T440DRAFT_463920</name>
</gene>
<name>A0A6A7BJ28_9PLEO</name>
<feature type="compositionally biased region" description="Polar residues" evidence="1">
    <location>
        <begin position="473"/>
        <end position="484"/>
    </location>
</feature>
<keyword evidence="3" id="KW-1185">Reference proteome</keyword>
<evidence type="ECO:0000256" key="1">
    <source>
        <dbReference type="SAM" id="MobiDB-lite"/>
    </source>
</evidence>
<dbReference type="OrthoDB" id="3767399at2759"/>
<feature type="region of interest" description="Disordered" evidence="1">
    <location>
        <begin position="93"/>
        <end position="118"/>
    </location>
</feature>
<reference evidence="2" key="1">
    <citation type="submission" date="2020-01" db="EMBL/GenBank/DDBJ databases">
        <authorList>
            <consortium name="DOE Joint Genome Institute"/>
            <person name="Haridas S."/>
            <person name="Albert R."/>
            <person name="Binder M."/>
            <person name="Bloem J."/>
            <person name="Labutti K."/>
            <person name="Salamov A."/>
            <person name="Andreopoulos B."/>
            <person name="Baker S.E."/>
            <person name="Barry K."/>
            <person name="Bills G."/>
            <person name="Bluhm B.H."/>
            <person name="Cannon C."/>
            <person name="Castanera R."/>
            <person name="Culley D.E."/>
            <person name="Daum C."/>
            <person name="Ezra D."/>
            <person name="Gonzalez J.B."/>
            <person name="Henrissat B."/>
            <person name="Kuo A."/>
            <person name="Liang C."/>
            <person name="Lipzen A."/>
            <person name="Lutzoni F."/>
            <person name="Magnuson J."/>
            <person name="Mondo S."/>
            <person name="Nolan M."/>
            <person name="Ohm R."/>
            <person name="Pangilinan J."/>
            <person name="Park H.-J."/>
            <person name="Ramirez L."/>
            <person name="Alfaro M."/>
            <person name="Sun H."/>
            <person name="Tritt A."/>
            <person name="Yoshinaga Y."/>
            <person name="Zwiers L.-H."/>
            <person name="Turgeon B.G."/>
            <person name="Goodwin S.B."/>
            <person name="Spatafora J.W."/>
            <person name="Crous P.W."/>
            <person name="Grigoriev I.V."/>
        </authorList>
    </citation>
    <scope>NUCLEOTIDE SEQUENCE</scope>
    <source>
        <strain evidence="2">IPT5</strain>
    </source>
</reference>
<proteinExistence type="predicted"/>
<feature type="region of interest" description="Disordered" evidence="1">
    <location>
        <begin position="310"/>
        <end position="331"/>
    </location>
</feature>
<feature type="compositionally biased region" description="Polar residues" evidence="1">
    <location>
        <begin position="166"/>
        <end position="187"/>
    </location>
</feature>
<feature type="region of interest" description="Disordered" evidence="1">
    <location>
        <begin position="166"/>
        <end position="292"/>
    </location>
</feature>
<feature type="region of interest" description="Disordered" evidence="1">
    <location>
        <begin position="401"/>
        <end position="486"/>
    </location>
</feature>
<evidence type="ECO:0000313" key="3">
    <source>
        <dbReference type="Proteomes" id="UP000799423"/>
    </source>
</evidence>
<evidence type="ECO:0008006" key="4">
    <source>
        <dbReference type="Google" id="ProtNLM"/>
    </source>
</evidence>
<evidence type="ECO:0000313" key="2">
    <source>
        <dbReference type="EMBL" id="KAF2855516.1"/>
    </source>
</evidence>
<protein>
    <recommendedName>
        <fullName evidence="4">RING-type domain-containing protein</fullName>
    </recommendedName>
</protein>
<feature type="region of interest" description="Disordered" evidence="1">
    <location>
        <begin position="500"/>
        <end position="542"/>
    </location>
</feature>
<dbReference type="AlphaFoldDB" id="A0A6A7BJ28"/>
<sequence length="624" mass="69416">MAAVAQSRIQDDVHPLLRHPRPIKRDSAKAQRMLGLIADSEEKLKELQREKSVTTRWLERPMYQHLEVSDVESEREEAGDRQQYEKEYKIISEARKKGAEEDESDAELLDRWTNPNRPTSIGTEAIQALAEPKTLLDTSFVKKRPHPLNCPRPVSYNAQHLLSPEWTASPSTMSPNTPAQRRTSSYLDPNRASSITSSASSVELNPRIVHQQPQTWAGPSTQASTYMRAERPVSFQPQSSQSLGSPQAAQRPRPTSFATYHQRNRSNTKIASSRGLRNNSYPNFSRPQSGVAAKAVPGEHMENDMVYNRFADDEVGPPTPASPTPASPMPVAVGFPEQEEGVKVGKKPKNRWSAIPQTFKKLAARRRSSAAMQDRPTFEVKVDDLHKMSLTEENLAWYEKEVSQGPSTPRSRLSAVDLVPTPTYSPTDMTHPKSAPQTISSSKQMAPLPLPFAPWADGGPPSPATTADRRRSSGQSSLSPTRNPIQHRLSAEIVPQQLRPASLSSHRSSLVLPSPPNTATHPYHQPPTFSAPASPRVTSSRRGTPIPEPTCILCKTSKPSYEFVDRRITANCWHEPATCLGCMQAWIHDTVQTQGWDRCACPECGEAMSREDVGAFVDERRYLR</sequence>
<organism evidence="2 3">
    <name type="scientific">Plenodomus tracheiphilus IPT5</name>
    <dbReference type="NCBI Taxonomy" id="1408161"/>
    <lineage>
        <taxon>Eukaryota</taxon>
        <taxon>Fungi</taxon>
        <taxon>Dikarya</taxon>
        <taxon>Ascomycota</taxon>
        <taxon>Pezizomycotina</taxon>
        <taxon>Dothideomycetes</taxon>
        <taxon>Pleosporomycetidae</taxon>
        <taxon>Pleosporales</taxon>
        <taxon>Pleosporineae</taxon>
        <taxon>Leptosphaeriaceae</taxon>
        <taxon>Plenodomus</taxon>
    </lineage>
</organism>
<feature type="compositionally biased region" description="Low complexity" evidence="1">
    <location>
        <begin position="192"/>
        <end position="201"/>
    </location>
</feature>
<feature type="compositionally biased region" description="Polar residues" evidence="1">
    <location>
        <begin position="256"/>
        <end position="288"/>
    </location>
</feature>
<feature type="compositionally biased region" description="Low complexity" evidence="1">
    <location>
        <begin position="234"/>
        <end position="250"/>
    </location>
</feature>
<dbReference type="Proteomes" id="UP000799423">
    <property type="component" value="Unassembled WGS sequence"/>
</dbReference>
<feature type="compositionally biased region" description="Polar residues" evidence="1">
    <location>
        <begin position="211"/>
        <end position="225"/>
    </location>
</feature>
<dbReference type="EMBL" id="MU006290">
    <property type="protein sequence ID" value="KAF2855516.1"/>
    <property type="molecule type" value="Genomic_DNA"/>
</dbReference>
<feature type="compositionally biased region" description="Pro residues" evidence="1">
    <location>
        <begin position="317"/>
        <end position="328"/>
    </location>
</feature>